<evidence type="ECO:0000313" key="2">
    <source>
        <dbReference type="EMBL" id="RXN35176.1"/>
    </source>
</evidence>
<sequence>MSISRFALGIRSLTLLALELHLLCGISHSGPFCESISKRIRTRSCGAAGLSYRAPAGCVLPAASSGYSSQAQPQVSFPSAL</sequence>
<protein>
    <recommendedName>
        <fullName evidence="4">Secreted protein</fullName>
    </recommendedName>
</protein>
<dbReference type="AlphaFoldDB" id="A0A498NU27"/>
<keyword evidence="3" id="KW-1185">Reference proteome</keyword>
<keyword evidence="1" id="KW-0732">Signal</keyword>
<evidence type="ECO:0008006" key="4">
    <source>
        <dbReference type="Google" id="ProtNLM"/>
    </source>
</evidence>
<dbReference type="EMBL" id="QBIY01011129">
    <property type="protein sequence ID" value="RXN35176.1"/>
    <property type="molecule type" value="Genomic_DNA"/>
</dbReference>
<organism evidence="2 3">
    <name type="scientific">Labeo rohita</name>
    <name type="common">Indian major carp</name>
    <name type="synonym">Cyprinus rohita</name>
    <dbReference type="NCBI Taxonomy" id="84645"/>
    <lineage>
        <taxon>Eukaryota</taxon>
        <taxon>Metazoa</taxon>
        <taxon>Chordata</taxon>
        <taxon>Craniata</taxon>
        <taxon>Vertebrata</taxon>
        <taxon>Euteleostomi</taxon>
        <taxon>Actinopterygii</taxon>
        <taxon>Neopterygii</taxon>
        <taxon>Teleostei</taxon>
        <taxon>Ostariophysi</taxon>
        <taxon>Cypriniformes</taxon>
        <taxon>Cyprinidae</taxon>
        <taxon>Labeoninae</taxon>
        <taxon>Labeonini</taxon>
        <taxon>Labeo</taxon>
    </lineage>
</organism>
<gene>
    <name evidence="2" type="ORF">ROHU_014415</name>
</gene>
<feature type="signal peptide" evidence="1">
    <location>
        <begin position="1"/>
        <end position="29"/>
    </location>
</feature>
<evidence type="ECO:0000256" key="1">
    <source>
        <dbReference type="SAM" id="SignalP"/>
    </source>
</evidence>
<feature type="chain" id="PRO_5019792087" description="Secreted protein" evidence="1">
    <location>
        <begin position="30"/>
        <end position="81"/>
    </location>
</feature>
<reference evidence="2 3" key="1">
    <citation type="submission" date="2018-03" db="EMBL/GenBank/DDBJ databases">
        <title>Draft genome sequence of Rohu Carp (Labeo rohita).</title>
        <authorList>
            <person name="Das P."/>
            <person name="Kushwaha B."/>
            <person name="Joshi C.G."/>
            <person name="Kumar D."/>
            <person name="Nagpure N.S."/>
            <person name="Sahoo L."/>
            <person name="Das S.P."/>
            <person name="Bit A."/>
            <person name="Patnaik S."/>
            <person name="Meher P.K."/>
            <person name="Jayasankar P."/>
            <person name="Koringa P.G."/>
            <person name="Patel N.V."/>
            <person name="Hinsu A.T."/>
            <person name="Kumar R."/>
            <person name="Pandey M."/>
            <person name="Agarwal S."/>
            <person name="Srivastava S."/>
            <person name="Singh M."/>
            <person name="Iquebal M.A."/>
            <person name="Jaiswal S."/>
            <person name="Angadi U.B."/>
            <person name="Kumar N."/>
            <person name="Raza M."/>
            <person name="Shah T.M."/>
            <person name="Rai A."/>
            <person name="Jena J.K."/>
        </authorList>
    </citation>
    <scope>NUCLEOTIDE SEQUENCE [LARGE SCALE GENOMIC DNA]</scope>
    <source>
        <strain evidence="2">DASCIFA01</strain>
        <tissue evidence="2">Testis</tissue>
    </source>
</reference>
<proteinExistence type="predicted"/>
<accession>A0A498NU27</accession>
<comment type="caution">
    <text evidence="2">The sequence shown here is derived from an EMBL/GenBank/DDBJ whole genome shotgun (WGS) entry which is preliminary data.</text>
</comment>
<dbReference type="Proteomes" id="UP000290572">
    <property type="component" value="Unassembled WGS sequence"/>
</dbReference>
<name>A0A498NU27_LABRO</name>
<evidence type="ECO:0000313" key="3">
    <source>
        <dbReference type="Proteomes" id="UP000290572"/>
    </source>
</evidence>